<evidence type="ECO:0000313" key="13">
    <source>
        <dbReference type="Proteomes" id="UP000002051"/>
    </source>
</evidence>
<evidence type="ECO:0000256" key="6">
    <source>
        <dbReference type="ARBA" id="ARBA00023163"/>
    </source>
</evidence>
<feature type="compositionally biased region" description="Basic and acidic residues" evidence="8">
    <location>
        <begin position="237"/>
        <end position="256"/>
    </location>
</feature>
<reference evidence="11" key="4">
    <citation type="journal article" date="2018" name="Nat. Plants">
        <title>Whole-genome landscape of Medicago truncatula symbiotic genes.</title>
        <authorList>
            <person name="Pecrix Y."/>
            <person name="Gamas P."/>
            <person name="Carrere S."/>
        </authorList>
    </citation>
    <scope>NUCLEOTIDE SEQUENCE</scope>
    <source>
        <tissue evidence="11">Leaves</tissue>
    </source>
</reference>
<feature type="region of interest" description="Disordered" evidence="8">
    <location>
        <begin position="204"/>
        <end position="256"/>
    </location>
</feature>
<dbReference type="PROSITE" id="PS00028">
    <property type="entry name" value="ZINC_FINGER_C2H2_1"/>
    <property type="match status" value="2"/>
</dbReference>
<dbReference type="GO" id="GO:0003700">
    <property type="term" value="F:DNA-binding transcription factor activity"/>
    <property type="evidence" value="ECO:0000318"/>
    <property type="project" value="GO_Central"/>
</dbReference>
<evidence type="ECO:0000256" key="1">
    <source>
        <dbReference type="ARBA" id="ARBA00022723"/>
    </source>
</evidence>
<keyword evidence="6" id="KW-0804">Transcription</keyword>
<dbReference type="GO" id="GO:0000976">
    <property type="term" value="F:transcription cis-regulatory region binding"/>
    <property type="evidence" value="ECO:0000318"/>
    <property type="project" value="GO_Central"/>
</dbReference>
<evidence type="ECO:0000313" key="11">
    <source>
        <dbReference type="EMBL" id="RHN79066.1"/>
    </source>
</evidence>
<keyword evidence="1" id="KW-0479">Metal-binding</keyword>
<dbReference type="EMBL" id="CM001217">
    <property type="protein sequence ID" value="KEH41549.1"/>
    <property type="molecule type" value="Genomic_DNA"/>
</dbReference>
<dbReference type="EMBL" id="PSQE01000001">
    <property type="protein sequence ID" value="RHN79066.1"/>
    <property type="molecule type" value="Genomic_DNA"/>
</dbReference>
<keyword evidence="3 7" id="KW-0863">Zinc-finger</keyword>
<dbReference type="InterPro" id="IPR013087">
    <property type="entry name" value="Znf_C2H2_type"/>
</dbReference>
<protein>
    <submittedName>
        <fullName evidence="10">C2H2 and C2HC zinc finger protein</fullName>
    </submittedName>
    <submittedName>
        <fullName evidence="11">Putative transcription factor C2H2 family</fullName>
    </submittedName>
</protein>
<dbReference type="SMART" id="SM00355">
    <property type="entry name" value="ZnF_C2H2"/>
    <property type="match status" value="2"/>
</dbReference>
<dbReference type="AlphaFoldDB" id="A0A072VHP5"/>
<feature type="region of interest" description="Disordered" evidence="8">
    <location>
        <begin position="48"/>
        <end position="75"/>
    </location>
</feature>
<dbReference type="HOGENOM" id="CLU_1002445_0_0_1"/>
<evidence type="ECO:0000259" key="9">
    <source>
        <dbReference type="PROSITE" id="PS50157"/>
    </source>
</evidence>
<dbReference type="PROSITE" id="PS50157">
    <property type="entry name" value="ZINC_FINGER_C2H2_2"/>
    <property type="match status" value="2"/>
</dbReference>
<evidence type="ECO:0000256" key="3">
    <source>
        <dbReference type="ARBA" id="ARBA00022771"/>
    </source>
</evidence>
<sequence length="278" mass="31712">MRKKNTPYCSFYNPCSSYHSFDDNEKSQRSSIYECELCGKRFNSGAALGGHKTSHRSQPQNKKQRHNHAVNKDDKDDEKQKHCCRVCNKVFSSKQALCGHMRCHKRDGKDIHLPTSSSIDLSKYLLPISYPTNKGSKRKIIDEDVARTLIKISYDNNHGDSKRLKLSCGDMVNETVKEQTVMQTTGHVRVNDETVVIKEKDGSGNKRLKFSSNSEDISDIDESPETKVKDNNTSIDIEEKKNNNEGETVREPSHIELKADRVVMNFDLNEIPMKDETN</sequence>
<keyword evidence="5" id="KW-0805">Transcription regulation</keyword>
<dbReference type="Proteomes" id="UP000265566">
    <property type="component" value="Chromosome 1"/>
</dbReference>
<name>A0A072VHP5_MEDTR</name>
<dbReference type="STRING" id="3880.A0A072VHP5"/>
<dbReference type="SUPFAM" id="SSF57667">
    <property type="entry name" value="beta-beta-alpha zinc fingers"/>
    <property type="match status" value="1"/>
</dbReference>
<dbReference type="GO" id="GO:0005634">
    <property type="term" value="C:nucleus"/>
    <property type="evidence" value="ECO:0000318"/>
    <property type="project" value="GO_Central"/>
</dbReference>
<feature type="domain" description="C2H2-type" evidence="9">
    <location>
        <begin position="82"/>
        <end position="109"/>
    </location>
</feature>
<keyword evidence="4" id="KW-0862">Zinc</keyword>
<dbReference type="GO" id="GO:0006355">
    <property type="term" value="P:regulation of DNA-templated transcription"/>
    <property type="evidence" value="ECO:0000318"/>
    <property type="project" value="GO_Central"/>
</dbReference>
<accession>A0A072VHP5</accession>
<keyword evidence="2" id="KW-0677">Repeat</keyword>
<dbReference type="Pfam" id="PF13912">
    <property type="entry name" value="zf-C2H2_6"/>
    <property type="match status" value="2"/>
</dbReference>
<evidence type="ECO:0000256" key="8">
    <source>
        <dbReference type="SAM" id="MobiDB-lite"/>
    </source>
</evidence>
<reference evidence="12" key="3">
    <citation type="submission" date="2015-04" db="UniProtKB">
        <authorList>
            <consortium name="EnsemblPlants"/>
        </authorList>
    </citation>
    <scope>IDENTIFICATION</scope>
    <source>
        <strain evidence="12">cv. Jemalong A17</strain>
    </source>
</reference>
<evidence type="ECO:0000256" key="2">
    <source>
        <dbReference type="ARBA" id="ARBA00022737"/>
    </source>
</evidence>
<reference evidence="10 13" key="2">
    <citation type="journal article" date="2014" name="BMC Genomics">
        <title>An improved genome release (version Mt4.0) for the model legume Medicago truncatula.</title>
        <authorList>
            <person name="Tang H."/>
            <person name="Krishnakumar V."/>
            <person name="Bidwell S."/>
            <person name="Rosen B."/>
            <person name="Chan A."/>
            <person name="Zhou S."/>
            <person name="Gentzbittel L."/>
            <person name="Childs K.L."/>
            <person name="Yandell M."/>
            <person name="Gundlach H."/>
            <person name="Mayer K.F."/>
            <person name="Schwartz D.C."/>
            <person name="Town C.D."/>
        </authorList>
    </citation>
    <scope>GENOME REANNOTATION</scope>
    <source>
        <strain evidence="10">A17</strain>
        <strain evidence="12 13">cv. Jemalong A17</strain>
    </source>
</reference>
<evidence type="ECO:0000256" key="5">
    <source>
        <dbReference type="ARBA" id="ARBA00023015"/>
    </source>
</evidence>
<dbReference type="EnsemblPlants" id="KEH41549">
    <property type="protein sequence ID" value="KEH41549"/>
    <property type="gene ID" value="MTR_1g052185"/>
</dbReference>
<dbReference type="Gene3D" id="3.30.160.60">
    <property type="entry name" value="Classic Zinc Finger"/>
    <property type="match status" value="1"/>
</dbReference>
<evidence type="ECO:0000256" key="4">
    <source>
        <dbReference type="ARBA" id="ARBA00022833"/>
    </source>
</evidence>
<reference evidence="10 13" key="1">
    <citation type="journal article" date="2011" name="Nature">
        <title>The Medicago genome provides insight into the evolution of rhizobial symbioses.</title>
        <authorList>
            <person name="Young N.D."/>
            <person name="Debelle F."/>
            <person name="Oldroyd G.E."/>
            <person name="Geurts R."/>
            <person name="Cannon S.B."/>
            <person name="Udvardi M.K."/>
            <person name="Benedito V.A."/>
            <person name="Mayer K.F."/>
            <person name="Gouzy J."/>
            <person name="Schoof H."/>
            <person name="Van de Peer Y."/>
            <person name="Proost S."/>
            <person name="Cook D.R."/>
            <person name="Meyers B.C."/>
            <person name="Spannagl M."/>
            <person name="Cheung F."/>
            <person name="De Mita S."/>
            <person name="Krishnakumar V."/>
            <person name="Gundlach H."/>
            <person name="Zhou S."/>
            <person name="Mudge J."/>
            <person name="Bharti A.K."/>
            <person name="Murray J.D."/>
            <person name="Naoumkina M.A."/>
            <person name="Rosen B."/>
            <person name="Silverstein K.A."/>
            <person name="Tang H."/>
            <person name="Rombauts S."/>
            <person name="Zhao P.X."/>
            <person name="Zhou P."/>
            <person name="Barbe V."/>
            <person name="Bardou P."/>
            <person name="Bechner M."/>
            <person name="Bellec A."/>
            <person name="Berger A."/>
            <person name="Berges H."/>
            <person name="Bidwell S."/>
            <person name="Bisseling T."/>
            <person name="Choisne N."/>
            <person name="Couloux A."/>
            <person name="Denny R."/>
            <person name="Deshpande S."/>
            <person name="Dai X."/>
            <person name="Doyle J.J."/>
            <person name="Dudez A.M."/>
            <person name="Farmer A.D."/>
            <person name="Fouteau S."/>
            <person name="Franken C."/>
            <person name="Gibelin C."/>
            <person name="Gish J."/>
            <person name="Goldstein S."/>
            <person name="Gonzalez A.J."/>
            <person name="Green P.J."/>
            <person name="Hallab A."/>
            <person name="Hartog M."/>
            <person name="Hua A."/>
            <person name="Humphray S.J."/>
            <person name="Jeong D.H."/>
            <person name="Jing Y."/>
            <person name="Jocker A."/>
            <person name="Kenton S.M."/>
            <person name="Kim D.J."/>
            <person name="Klee K."/>
            <person name="Lai H."/>
            <person name="Lang C."/>
            <person name="Lin S."/>
            <person name="Macmil S.L."/>
            <person name="Magdelenat G."/>
            <person name="Matthews L."/>
            <person name="McCorrison J."/>
            <person name="Monaghan E.L."/>
            <person name="Mun J.H."/>
            <person name="Najar F.Z."/>
            <person name="Nicholson C."/>
            <person name="Noirot C."/>
            <person name="O'Bleness M."/>
            <person name="Paule C.R."/>
            <person name="Poulain J."/>
            <person name="Prion F."/>
            <person name="Qin B."/>
            <person name="Qu C."/>
            <person name="Retzel E.F."/>
            <person name="Riddle C."/>
            <person name="Sallet E."/>
            <person name="Samain S."/>
            <person name="Samson N."/>
            <person name="Sanders I."/>
            <person name="Saurat O."/>
            <person name="Scarpelli C."/>
            <person name="Schiex T."/>
            <person name="Segurens B."/>
            <person name="Severin A.J."/>
            <person name="Sherrier D.J."/>
            <person name="Shi R."/>
            <person name="Sims S."/>
            <person name="Singer S.R."/>
            <person name="Sinharoy S."/>
            <person name="Sterck L."/>
            <person name="Viollet A."/>
            <person name="Wang B.B."/>
            <person name="Wang K."/>
            <person name="Wang M."/>
            <person name="Wang X."/>
            <person name="Warfsmann J."/>
            <person name="Weissenbach J."/>
            <person name="White D.D."/>
            <person name="White J.D."/>
            <person name="Wiley G.B."/>
            <person name="Wincker P."/>
            <person name="Xing Y."/>
            <person name="Yang L."/>
            <person name="Yao Z."/>
            <person name="Ying F."/>
            <person name="Zhai J."/>
            <person name="Zhou L."/>
            <person name="Zuber A."/>
            <person name="Denarie J."/>
            <person name="Dixon R.A."/>
            <person name="May G.D."/>
            <person name="Schwartz D.C."/>
            <person name="Rogers J."/>
            <person name="Quetier F."/>
            <person name="Town C.D."/>
            <person name="Roe B.A."/>
        </authorList>
    </citation>
    <scope>NUCLEOTIDE SEQUENCE [LARGE SCALE GENOMIC DNA]</scope>
    <source>
        <strain evidence="10">A17</strain>
        <strain evidence="12 13">cv. Jemalong A17</strain>
    </source>
</reference>
<dbReference type="InterPro" id="IPR044653">
    <property type="entry name" value="AZF1/2/3-like"/>
</dbReference>
<organism evidence="10 13">
    <name type="scientific">Medicago truncatula</name>
    <name type="common">Barrel medic</name>
    <name type="synonym">Medicago tribuloides</name>
    <dbReference type="NCBI Taxonomy" id="3880"/>
    <lineage>
        <taxon>Eukaryota</taxon>
        <taxon>Viridiplantae</taxon>
        <taxon>Streptophyta</taxon>
        <taxon>Embryophyta</taxon>
        <taxon>Tracheophyta</taxon>
        <taxon>Spermatophyta</taxon>
        <taxon>Magnoliopsida</taxon>
        <taxon>eudicotyledons</taxon>
        <taxon>Gunneridae</taxon>
        <taxon>Pentapetalae</taxon>
        <taxon>rosids</taxon>
        <taxon>fabids</taxon>
        <taxon>Fabales</taxon>
        <taxon>Fabaceae</taxon>
        <taxon>Papilionoideae</taxon>
        <taxon>50 kb inversion clade</taxon>
        <taxon>NPAAA clade</taxon>
        <taxon>Hologalegina</taxon>
        <taxon>IRL clade</taxon>
        <taxon>Trifolieae</taxon>
        <taxon>Medicago</taxon>
    </lineage>
</organism>
<dbReference type="PANTHER" id="PTHR45988">
    <property type="entry name" value="C2H2 TYPE ZINC FINGER TRANSCRIPTION FACTOR FAMILY-RELATED"/>
    <property type="match status" value="1"/>
</dbReference>
<feature type="domain" description="C2H2-type" evidence="9">
    <location>
        <begin position="33"/>
        <end position="60"/>
    </location>
</feature>
<dbReference type="PANTHER" id="PTHR45988:SF90">
    <property type="entry name" value="ZINC FINGER PROTEIN ZAT10-LIKE"/>
    <property type="match status" value="1"/>
</dbReference>
<evidence type="ECO:0000313" key="12">
    <source>
        <dbReference type="EnsemblPlants" id="KEH41549"/>
    </source>
</evidence>
<gene>
    <name evidence="10" type="ordered locus">MTR_1g052185</name>
    <name evidence="11" type="ORF">MtrunA17_Chr1g0172861</name>
</gene>
<dbReference type="Gramene" id="rna2762">
    <property type="protein sequence ID" value="RHN79066.1"/>
    <property type="gene ID" value="gene2762"/>
</dbReference>
<dbReference type="Proteomes" id="UP000002051">
    <property type="component" value="Unassembled WGS sequence"/>
</dbReference>
<keyword evidence="13" id="KW-1185">Reference proteome</keyword>
<evidence type="ECO:0000313" key="10">
    <source>
        <dbReference type="EMBL" id="KEH41549.1"/>
    </source>
</evidence>
<dbReference type="InterPro" id="IPR036236">
    <property type="entry name" value="Znf_C2H2_sf"/>
</dbReference>
<dbReference type="GO" id="GO:0008270">
    <property type="term" value="F:zinc ion binding"/>
    <property type="evidence" value="ECO:0007669"/>
    <property type="project" value="UniProtKB-KW"/>
</dbReference>
<proteinExistence type="predicted"/>
<evidence type="ECO:0000256" key="7">
    <source>
        <dbReference type="PROSITE-ProRule" id="PRU00042"/>
    </source>
</evidence>